<feature type="compositionally biased region" description="Polar residues" evidence="1">
    <location>
        <begin position="27"/>
        <end position="59"/>
    </location>
</feature>
<evidence type="ECO:0000313" key="3">
    <source>
        <dbReference type="Proteomes" id="UP000039865"/>
    </source>
</evidence>
<dbReference type="EMBL" id="CCKQ01003302">
    <property type="protein sequence ID" value="CDW74424.1"/>
    <property type="molecule type" value="Genomic_DNA"/>
</dbReference>
<dbReference type="InParanoid" id="A0A078A0V8"/>
<evidence type="ECO:0000313" key="2">
    <source>
        <dbReference type="EMBL" id="CDW74424.1"/>
    </source>
</evidence>
<proteinExistence type="predicted"/>
<organism evidence="2 3">
    <name type="scientific">Stylonychia lemnae</name>
    <name type="common">Ciliate</name>
    <dbReference type="NCBI Taxonomy" id="5949"/>
    <lineage>
        <taxon>Eukaryota</taxon>
        <taxon>Sar</taxon>
        <taxon>Alveolata</taxon>
        <taxon>Ciliophora</taxon>
        <taxon>Intramacronucleata</taxon>
        <taxon>Spirotrichea</taxon>
        <taxon>Stichotrichia</taxon>
        <taxon>Sporadotrichida</taxon>
        <taxon>Oxytrichidae</taxon>
        <taxon>Stylonychinae</taxon>
        <taxon>Stylonychia</taxon>
    </lineage>
</organism>
<dbReference type="Proteomes" id="UP000039865">
    <property type="component" value="Unassembled WGS sequence"/>
</dbReference>
<name>A0A078A0V8_STYLE</name>
<gene>
    <name evidence="2" type="primary">Contig12079.g12918</name>
    <name evidence="2" type="ORF">STYLEM_3403</name>
</gene>
<reference evidence="2 3" key="1">
    <citation type="submission" date="2014-06" db="EMBL/GenBank/DDBJ databases">
        <authorList>
            <person name="Swart Estienne"/>
        </authorList>
    </citation>
    <scope>NUCLEOTIDE SEQUENCE [LARGE SCALE GENOMIC DNA]</scope>
    <source>
        <strain evidence="2 3">130c</strain>
    </source>
</reference>
<protein>
    <recommendedName>
        <fullName evidence="4">EF-hand domain-containing protein</fullName>
    </recommendedName>
</protein>
<sequence>MQRSQSTQKGYSNDLLQTIQEKIKEFNLSSQPTIDQSQNRFGETTFSQSSLSRKNSTVSELRRRLLEKRSQNKSIKGDSSNTPMINRYEAGNNMVIFNHQYDSSRNIDEQKSLIYKNAYSNLHKKGNKSMQQTHNDQENQNIKSKLAYEWKNIYRNLSQEDRNATGDGKISIKSFQKALNQNKVSLSKYEISKLVKQFGVSESQSTTNKKLQDNQIINYTNISKQMGLHNNTLELIRPTTTQSSFK</sequence>
<evidence type="ECO:0008006" key="4">
    <source>
        <dbReference type="Google" id="ProtNLM"/>
    </source>
</evidence>
<evidence type="ECO:0000256" key="1">
    <source>
        <dbReference type="SAM" id="MobiDB-lite"/>
    </source>
</evidence>
<dbReference type="AlphaFoldDB" id="A0A078A0V8"/>
<accession>A0A078A0V8</accession>
<feature type="region of interest" description="Disordered" evidence="1">
    <location>
        <begin position="27"/>
        <end position="86"/>
    </location>
</feature>
<keyword evidence="3" id="KW-1185">Reference proteome</keyword>
<feature type="compositionally biased region" description="Polar residues" evidence="1">
    <location>
        <begin position="72"/>
        <end position="84"/>
    </location>
</feature>
<feature type="compositionally biased region" description="Basic and acidic residues" evidence="1">
    <location>
        <begin position="60"/>
        <end position="70"/>
    </location>
</feature>